<evidence type="ECO:0000256" key="2">
    <source>
        <dbReference type="ARBA" id="ARBA00023015"/>
    </source>
</evidence>
<keyword evidence="4" id="KW-0010">Activator</keyword>
<dbReference type="InterPro" id="IPR036390">
    <property type="entry name" value="WH_DNA-bd_sf"/>
</dbReference>
<evidence type="ECO:0000256" key="3">
    <source>
        <dbReference type="ARBA" id="ARBA00023125"/>
    </source>
</evidence>
<evidence type="ECO:0000256" key="4">
    <source>
        <dbReference type="ARBA" id="ARBA00023159"/>
    </source>
</evidence>
<dbReference type="InterPro" id="IPR000847">
    <property type="entry name" value="LysR_HTH_N"/>
</dbReference>
<protein>
    <submittedName>
        <fullName evidence="7">Putative LysR family transcriptional regulator</fullName>
    </submittedName>
</protein>
<dbReference type="GO" id="GO:0003677">
    <property type="term" value="F:DNA binding"/>
    <property type="evidence" value="ECO:0007669"/>
    <property type="project" value="UniProtKB-KW"/>
</dbReference>
<dbReference type="Pfam" id="PF00126">
    <property type="entry name" value="HTH_1"/>
    <property type="match status" value="1"/>
</dbReference>
<dbReference type="Gene3D" id="3.40.190.10">
    <property type="entry name" value="Periplasmic binding protein-like II"/>
    <property type="match status" value="2"/>
</dbReference>
<evidence type="ECO:0000256" key="1">
    <source>
        <dbReference type="ARBA" id="ARBA00009437"/>
    </source>
</evidence>
<keyword evidence="5" id="KW-0804">Transcription</keyword>
<comment type="similarity">
    <text evidence="1">Belongs to the LysR transcriptional regulatory family.</text>
</comment>
<evidence type="ECO:0000313" key="8">
    <source>
        <dbReference type="Proteomes" id="UP000035009"/>
    </source>
</evidence>
<dbReference type="PROSITE" id="PS50931">
    <property type="entry name" value="HTH_LYSR"/>
    <property type="match status" value="1"/>
</dbReference>
<dbReference type="InterPro" id="IPR005119">
    <property type="entry name" value="LysR_subst-bd"/>
</dbReference>
<dbReference type="Proteomes" id="UP000035009">
    <property type="component" value="Unassembled WGS sequence"/>
</dbReference>
<keyword evidence="3" id="KW-0238">DNA-binding</keyword>
<dbReference type="SUPFAM" id="SSF53850">
    <property type="entry name" value="Periplasmic binding protein-like II"/>
    <property type="match status" value="1"/>
</dbReference>
<keyword evidence="2" id="KW-0805">Transcription regulation</keyword>
<comment type="caution">
    <text evidence="7">The sequence shown here is derived from an EMBL/GenBank/DDBJ whole genome shotgun (WGS) entry which is preliminary data.</text>
</comment>
<accession>M3VA53</accession>
<dbReference type="PANTHER" id="PTHR30346:SF0">
    <property type="entry name" value="HCA OPERON TRANSCRIPTIONAL ACTIVATOR HCAR"/>
    <property type="match status" value="1"/>
</dbReference>
<name>M3VA53_GORML</name>
<dbReference type="EMBL" id="BAOP01000003">
    <property type="protein sequence ID" value="GAC78538.1"/>
    <property type="molecule type" value="Genomic_DNA"/>
</dbReference>
<evidence type="ECO:0000256" key="5">
    <source>
        <dbReference type="ARBA" id="ARBA00023163"/>
    </source>
</evidence>
<dbReference type="Pfam" id="PF03466">
    <property type="entry name" value="LysR_substrate"/>
    <property type="match status" value="1"/>
</dbReference>
<gene>
    <name evidence="7" type="ORF">GM1_003_02770</name>
</gene>
<dbReference type="PANTHER" id="PTHR30346">
    <property type="entry name" value="TRANSCRIPTIONAL DUAL REGULATOR HCAR-RELATED"/>
    <property type="match status" value="1"/>
</dbReference>
<dbReference type="STRING" id="410332.SAMN04488550_2520"/>
<proteinExistence type="inferred from homology"/>
<dbReference type="AlphaFoldDB" id="M3VA53"/>
<reference evidence="7 8" key="1">
    <citation type="submission" date="2013-02" db="EMBL/GenBank/DDBJ databases">
        <title>Whole genome shotgun sequence of Gordonia malaquae NBRC 108250.</title>
        <authorList>
            <person name="Yoshida I."/>
            <person name="Hosoyama A."/>
            <person name="Tsuchikane K."/>
            <person name="Ando Y."/>
            <person name="Baba S."/>
            <person name="Ohji S."/>
            <person name="Hamada M."/>
            <person name="Tamura T."/>
            <person name="Yamazoe A."/>
            <person name="Yamazaki S."/>
            <person name="Fujita N."/>
        </authorList>
    </citation>
    <scope>NUCLEOTIDE SEQUENCE [LARGE SCALE GENOMIC DNA]</scope>
    <source>
        <strain evidence="7 8">NBRC 108250</strain>
    </source>
</reference>
<evidence type="ECO:0000259" key="6">
    <source>
        <dbReference type="PROSITE" id="PS50931"/>
    </source>
</evidence>
<dbReference type="eggNOG" id="COG0583">
    <property type="taxonomic scope" value="Bacteria"/>
</dbReference>
<evidence type="ECO:0000313" key="7">
    <source>
        <dbReference type="EMBL" id="GAC78538.1"/>
    </source>
</evidence>
<dbReference type="SUPFAM" id="SSF46785">
    <property type="entry name" value="Winged helix' DNA-binding domain"/>
    <property type="match status" value="1"/>
</dbReference>
<sequence>MHQVNVQQIECLITLADELHFGRTAERLGYSQSRVSQLIAQLEHRVGARLVERTSRRVALTRIGEQFVDEVTPAYAGLLTTFQRARDRAMRGALEELRIGFSGMVYEQVTAAFLELRTTHGVRVHSVDLPLGSPFTALLAGDVDGAIVELPSEDDRLVVGFEFPAQDRLVAVGRGHAFADRDEIDVEELACLDMLHRDGDAPEHWKMVHTPIVTPDGLPIVSTTGVTSMQQGLVLAATGDHAMLVCRAYIEYNQRSDVRFIPVRGLEGTSRLGLLWRADAAAPQLAALAELLATTVR</sequence>
<dbReference type="InterPro" id="IPR036388">
    <property type="entry name" value="WH-like_DNA-bd_sf"/>
</dbReference>
<dbReference type="GO" id="GO:0032993">
    <property type="term" value="C:protein-DNA complex"/>
    <property type="evidence" value="ECO:0007669"/>
    <property type="project" value="TreeGrafter"/>
</dbReference>
<dbReference type="Gene3D" id="1.10.10.10">
    <property type="entry name" value="Winged helix-like DNA-binding domain superfamily/Winged helix DNA-binding domain"/>
    <property type="match status" value="1"/>
</dbReference>
<dbReference type="GO" id="GO:0003700">
    <property type="term" value="F:DNA-binding transcription factor activity"/>
    <property type="evidence" value="ECO:0007669"/>
    <property type="project" value="InterPro"/>
</dbReference>
<keyword evidence="8" id="KW-1185">Reference proteome</keyword>
<organism evidence="7 8">
    <name type="scientific">Gordonia malaquae NBRC 108250</name>
    <dbReference type="NCBI Taxonomy" id="1223542"/>
    <lineage>
        <taxon>Bacteria</taxon>
        <taxon>Bacillati</taxon>
        <taxon>Actinomycetota</taxon>
        <taxon>Actinomycetes</taxon>
        <taxon>Mycobacteriales</taxon>
        <taxon>Gordoniaceae</taxon>
        <taxon>Gordonia</taxon>
    </lineage>
</organism>
<feature type="domain" description="HTH lysR-type" evidence="6">
    <location>
        <begin position="4"/>
        <end position="61"/>
    </location>
</feature>
<dbReference type="FunFam" id="1.10.10.10:FF:000001">
    <property type="entry name" value="LysR family transcriptional regulator"/>
    <property type="match status" value="1"/>
</dbReference>